<dbReference type="EMBL" id="FWFZ01000001">
    <property type="protein sequence ID" value="SLN18510.1"/>
    <property type="molecule type" value="Genomic_DNA"/>
</dbReference>
<name>A0A1Y5RIQ3_9RHOB</name>
<organism evidence="2 3">
    <name type="scientific">Roseisalinus antarcticus</name>
    <dbReference type="NCBI Taxonomy" id="254357"/>
    <lineage>
        <taxon>Bacteria</taxon>
        <taxon>Pseudomonadati</taxon>
        <taxon>Pseudomonadota</taxon>
        <taxon>Alphaproteobacteria</taxon>
        <taxon>Rhodobacterales</taxon>
        <taxon>Roseobacteraceae</taxon>
        <taxon>Roseisalinus</taxon>
    </lineage>
</organism>
<dbReference type="Gene3D" id="3.40.50.1110">
    <property type="entry name" value="SGNH hydrolase"/>
    <property type="match status" value="1"/>
</dbReference>
<dbReference type="InterPro" id="IPR051532">
    <property type="entry name" value="Ester_Hydrolysis_Enzymes"/>
</dbReference>
<evidence type="ECO:0000313" key="2">
    <source>
        <dbReference type="EMBL" id="SLN18510.1"/>
    </source>
</evidence>
<evidence type="ECO:0000256" key="1">
    <source>
        <dbReference type="SAM" id="SignalP"/>
    </source>
</evidence>
<reference evidence="2 3" key="1">
    <citation type="submission" date="2017-03" db="EMBL/GenBank/DDBJ databases">
        <authorList>
            <person name="Afonso C.L."/>
            <person name="Miller P.J."/>
            <person name="Scott M.A."/>
            <person name="Spackman E."/>
            <person name="Goraichik I."/>
            <person name="Dimitrov K.M."/>
            <person name="Suarez D.L."/>
            <person name="Swayne D.E."/>
        </authorList>
    </citation>
    <scope>NUCLEOTIDE SEQUENCE [LARGE SCALE GENOMIC DNA]</scope>
    <source>
        <strain evidence="2 3">CECT 7023</strain>
    </source>
</reference>
<evidence type="ECO:0000313" key="3">
    <source>
        <dbReference type="Proteomes" id="UP000193900"/>
    </source>
</evidence>
<sequence length="257" mass="27513">MFTMLAKLTGVRTACAAILIAALGPGAAAADTLDRIGCPAESVRIVVLGDSLADGLWGAFFRAFAGCSTVDLLRRTQVSDGLAKTDPEGWLARLGPEAEGADLVVVQIGANDITNIREGTTRHVFGSDEWRVVYGARATALAEGLRSRAPRLIWMGLPIVGQERFEDSYREISALQEAAITAAGGRFVDTHEPTTFGGGEFVMNAQWDGSVRQMRISDQVHFTELGYDVVAGLLAGEVERLFQTRERAAAMDGLALQ</sequence>
<dbReference type="PANTHER" id="PTHR30383:SF5">
    <property type="entry name" value="SGNH HYDROLASE-TYPE ESTERASE DOMAIN-CONTAINING PROTEIN"/>
    <property type="match status" value="1"/>
</dbReference>
<dbReference type="SUPFAM" id="SSF52266">
    <property type="entry name" value="SGNH hydrolase"/>
    <property type="match status" value="1"/>
</dbReference>
<dbReference type="OrthoDB" id="9805649at2"/>
<dbReference type="AlphaFoldDB" id="A0A1Y5RIQ3"/>
<gene>
    <name evidence="2" type="ORF">ROA7023_00397</name>
</gene>
<dbReference type="RefSeq" id="WP_085877303.1">
    <property type="nucleotide sequence ID" value="NZ_FWFZ01000001.1"/>
</dbReference>
<dbReference type="GO" id="GO:0004622">
    <property type="term" value="F:phosphatidylcholine lysophospholipase activity"/>
    <property type="evidence" value="ECO:0007669"/>
    <property type="project" value="TreeGrafter"/>
</dbReference>
<proteinExistence type="predicted"/>
<feature type="signal peptide" evidence="1">
    <location>
        <begin position="1"/>
        <end position="30"/>
    </location>
</feature>
<dbReference type="Pfam" id="PF04311">
    <property type="entry name" value="DUF459"/>
    <property type="match status" value="1"/>
</dbReference>
<dbReference type="PANTHER" id="PTHR30383">
    <property type="entry name" value="THIOESTERASE 1/PROTEASE 1/LYSOPHOSPHOLIPASE L1"/>
    <property type="match status" value="1"/>
</dbReference>
<accession>A0A1Y5RIQ3</accession>
<keyword evidence="1" id="KW-0732">Signal</keyword>
<dbReference type="Proteomes" id="UP000193900">
    <property type="component" value="Unassembled WGS sequence"/>
</dbReference>
<keyword evidence="3" id="KW-1185">Reference proteome</keyword>
<dbReference type="InterPro" id="IPR007407">
    <property type="entry name" value="DUF459"/>
</dbReference>
<dbReference type="InterPro" id="IPR036514">
    <property type="entry name" value="SGNH_hydro_sf"/>
</dbReference>
<protein>
    <submittedName>
        <fullName evidence="2">Uncharacterized protein</fullName>
    </submittedName>
</protein>
<feature type="chain" id="PRO_5012599388" evidence="1">
    <location>
        <begin position="31"/>
        <end position="257"/>
    </location>
</feature>